<dbReference type="Proteomes" id="UP000037029">
    <property type="component" value="Chromosome"/>
</dbReference>
<keyword evidence="2" id="KW-0175">Coiled coil</keyword>
<protein>
    <submittedName>
        <fullName evidence="6">Phage tail tape measure protein</fullName>
    </submittedName>
</protein>
<dbReference type="RefSeq" id="WP_048939023.1">
    <property type="nucleotide sequence ID" value="NZ_CP020925.1"/>
</dbReference>
<sequence length="1070" mass="112726">MSDDLKIGGMHGELGLDVRGWFDGFEDAREVLADFAKEVMSQFKELEGNIRNAAIGMTATISASFAGMTVVTKRGAGAFEKSMNNVHAALRGISGDQLEALSQAARKLGPEVGRGAKEAADGIETLALAGMSARDILGGGLEQTLRLAAANAADLGSSAALVTDVMAQFNKSTSDLEAVVNQVTGSLDASKLGFNDFKDAIAQGGGVAGAAGVSFEDFNTALAGTAALFGSGSDAGTSFKTFITTLTPKSKEAAAMMEKLGLDFYDATGKMKGLAEISDMLREKLGNLSDRSRTNVLNEIFGADAMRTAIGLMRLGGDAFDDLQRSIGETDAGEKLAIQLKGVEESSNRLSDAFNELKIAMGETGILAVFTSVQNALTGITRWFAELPLAVRQVIVAIWGLTAAVGPMILALMGIGKILAPVILLRGGFGLFGAVLAGLINPIGTMVALLGRLAIALSGVSVALRTVGLAMTVWAGWIGLVVTALMLLVLWSTRTVTANSAARQAADRASAAYEKQQAATLQLVSATGAARKALIDKMKADRAAELQAMATAKADVIAARAALERAKTNLSKSKSEVKMSARGDLISPKVAPGIKAVDQAEADLLSRAKTLETIAKTVEGYSRSINTPEFGTVDLDLGDDDKKKTKGAKGPSAQDLANRREQMALEQQMAVARARDDKDEMRRLQDKLDIFQRQRDYEDAGLSASAAKLAAEKDIAEIKVAEAEYDAREVARAENALDQQLAEIRGDEQMARLAADKAYLEERTTFWQGKGLTLLEGQKRAAEDLVQVDIARADAASKLARSQALDRDAELSRLRSDSADRQRAANRAAQLSQRSEQYYRDGEGKVSESAARERASRELDEEEIARQQGQWRDTFKGAMRAAMDGDLKSFASNWWKDQVSKGMEQALNDLSDMLFNLFRQALGQGSASSSQSGGLLGGIFGTIKSAFGGASSSASASGLVVNSNAISNAFSGLPGFATGGSFEIGGKPGIDTNLVQFWGTAGETVNVRRGGASGDGGSTHIYMQGVMTTDDFWSQIGALTDGAALRGAAGGSAMAQTGVSKSARRRIPGR</sequence>
<dbReference type="InterPro" id="IPR010090">
    <property type="entry name" value="Phage_tape_meas"/>
</dbReference>
<dbReference type="AlphaFoldDB" id="A0A0J9FKN4"/>
<feature type="coiled-coil region" evidence="2">
    <location>
        <begin position="674"/>
        <end position="750"/>
    </location>
</feature>
<evidence type="ECO:0000313" key="7">
    <source>
        <dbReference type="Proteomes" id="UP000037029"/>
    </source>
</evidence>
<keyword evidence="4" id="KW-0472">Membrane</keyword>
<feature type="transmembrane region" description="Helical" evidence="4">
    <location>
        <begin position="471"/>
        <end position="491"/>
    </location>
</feature>
<keyword evidence="1" id="KW-1188">Viral release from host cell</keyword>
<dbReference type="EMBL" id="CP020925">
    <property type="protein sequence ID" value="ATP20403.1"/>
    <property type="molecule type" value="Genomic_DNA"/>
</dbReference>
<feature type="transmembrane region" description="Helical" evidence="4">
    <location>
        <begin position="394"/>
        <end position="415"/>
    </location>
</feature>
<proteinExistence type="predicted"/>
<feature type="compositionally biased region" description="Low complexity" evidence="3">
    <location>
        <begin position="825"/>
        <end position="835"/>
    </location>
</feature>
<feature type="compositionally biased region" description="Basic and acidic residues" evidence="3">
    <location>
        <begin position="837"/>
        <end position="858"/>
    </location>
</feature>
<dbReference type="PANTHER" id="PTHR37813:SF1">
    <property type="entry name" value="FELS-2 PROPHAGE PROTEIN"/>
    <property type="match status" value="1"/>
</dbReference>
<organism evidence="6 7">
    <name type="scientific">Sphingobium yanoikuyae</name>
    <name type="common">Sphingomonas yanoikuyae</name>
    <dbReference type="NCBI Taxonomy" id="13690"/>
    <lineage>
        <taxon>Bacteria</taxon>
        <taxon>Pseudomonadati</taxon>
        <taxon>Pseudomonadota</taxon>
        <taxon>Alphaproteobacteria</taxon>
        <taxon>Sphingomonadales</taxon>
        <taxon>Sphingomonadaceae</taxon>
        <taxon>Sphingobium</taxon>
    </lineage>
</organism>
<dbReference type="NCBIfam" id="TIGR01760">
    <property type="entry name" value="tape_meas_TP901"/>
    <property type="match status" value="1"/>
</dbReference>
<feature type="region of interest" description="Disordered" evidence="3">
    <location>
        <begin position="636"/>
        <end position="657"/>
    </location>
</feature>
<feature type="domain" description="Phage tail tape measure protein" evidence="5">
    <location>
        <begin position="103"/>
        <end position="302"/>
    </location>
</feature>
<evidence type="ECO:0000256" key="1">
    <source>
        <dbReference type="ARBA" id="ARBA00022612"/>
    </source>
</evidence>
<evidence type="ECO:0000256" key="3">
    <source>
        <dbReference type="SAM" id="MobiDB-lite"/>
    </source>
</evidence>
<feature type="region of interest" description="Disordered" evidence="3">
    <location>
        <begin position="810"/>
        <end position="860"/>
    </location>
</feature>
<dbReference type="Pfam" id="PF10145">
    <property type="entry name" value="PhageMin_Tail"/>
    <property type="match status" value="1"/>
</dbReference>
<keyword evidence="4" id="KW-0812">Transmembrane</keyword>
<evidence type="ECO:0000259" key="5">
    <source>
        <dbReference type="Pfam" id="PF10145"/>
    </source>
</evidence>
<dbReference type="PANTHER" id="PTHR37813">
    <property type="entry name" value="FELS-2 PROPHAGE PROTEIN"/>
    <property type="match status" value="1"/>
</dbReference>
<feature type="transmembrane region" description="Helical" evidence="4">
    <location>
        <begin position="422"/>
        <end position="440"/>
    </location>
</feature>
<feature type="compositionally biased region" description="Basic and acidic residues" evidence="3">
    <location>
        <begin position="810"/>
        <end position="823"/>
    </location>
</feature>
<evidence type="ECO:0000256" key="4">
    <source>
        <dbReference type="SAM" id="Phobius"/>
    </source>
</evidence>
<evidence type="ECO:0000313" key="6">
    <source>
        <dbReference type="EMBL" id="ATP20403.1"/>
    </source>
</evidence>
<gene>
    <name evidence="6" type="ORF">BV87_19820</name>
</gene>
<name>A0A0J9FKN4_SPHYA</name>
<keyword evidence="4" id="KW-1133">Transmembrane helix</keyword>
<accession>A0A0J9FKN4</accession>
<reference evidence="6 7" key="1">
    <citation type="submission" date="2017-04" db="EMBL/GenBank/DDBJ databases">
        <title>Characterization, genome and methylation analysis of a phthalic acid esters degrading strain Sphingobium yanoikuyae SHJ.</title>
        <authorList>
            <person name="Feng L."/>
        </authorList>
    </citation>
    <scope>NUCLEOTIDE SEQUENCE [LARGE SCALE GENOMIC DNA]</scope>
    <source>
        <strain evidence="6 7">SHJ</strain>
    </source>
</reference>
<evidence type="ECO:0000256" key="2">
    <source>
        <dbReference type="SAM" id="Coils"/>
    </source>
</evidence>